<name>A0A8S5UVX4_9CAUD</name>
<accession>A0A8S5UVX4</accession>
<dbReference type="Pfam" id="PF06891">
    <property type="entry name" value="P2_Phage_GpR"/>
    <property type="match status" value="1"/>
</dbReference>
<dbReference type="InterPro" id="IPR009678">
    <property type="entry name" value="Phage_tail_completion_R"/>
</dbReference>
<protein>
    <submittedName>
        <fullName evidence="1">Tail completion protein</fullName>
    </submittedName>
</protein>
<reference evidence="1" key="1">
    <citation type="journal article" date="2021" name="Proc. Natl. Acad. Sci. U.S.A.">
        <title>A Catalog of Tens of Thousands of Viruses from Human Metagenomes Reveals Hidden Associations with Chronic Diseases.</title>
        <authorList>
            <person name="Tisza M.J."/>
            <person name="Buck C.B."/>
        </authorList>
    </citation>
    <scope>NUCLEOTIDE SEQUENCE</scope>
    <source>
        <strain evidence="1">CtOza1</strain>
    </source>
</reference>
<dbReference type="EMBL" id="BK016152">
    <property type="protein sequence ID" value="DAF98629.1"/>
    <property type="molecule type" value="Genomic_DNA"/>
</dbReference>
<proteinExistence type="predicted"/>
<organism evidence="1">
    <name type="scientific">Peduovirinae sp. ctOza1</name>
    <dbReference type="NCBI Taxonomy" id="2825095"/>
    <lineage>
        <taxon>Viruses</taxon>
        <taxon>Duplodnaviria</taxon>
        <taxon>Heunggongvirae</taxon>
        <taxon>Uroviricota</taxon>
        <taxon>Caudoviricetes</taxon>
        <taxon>Peduoviridae</taxon>
    </lineage>
</organism>
<evidence type="ECO:0000313" key="1">
    <source>
        <dbReference type="EMBL" id="DAF98629.1"/>
    </source>
</evidence>
<sequence length="167" mass="18963">MKPRPPGRRARIRSIPSSAVRKKTMNKPQSLRNALNKAVPYVADNPDRLHLFVDNGALVATSAASISWEYRYTLNVVITDFTGDQNLLMAPVMFWLRENQPDALQNPGEREKLFTFEADILGNDRCDISMNLKLTERVLAREVDGKMKVEAIPEPDVPDEFWTARHG</sequence>